<feature type="transmembrane region" description="Helical" evidence="5">
    <location>
        <begin position="388"/>
        <end position="406"/>
    </location>
</feature>
<dbReference type="OrthoDB" id="4139357at2759"/>
<feature type="domain" description="Major facilitator superfamily (MFS) profile" evidence="6">
    <location>
        <begin position="37"/>
        <end position="478"/>
    </location>
</feature>
<feature type="transmembrane region" description="Helical" evidence="5">
    <location>
        <begin position="363"/>
        <end position="382"/>
    </location>
</feature>
<dbReference type="AlphaFoldDB" id="A0A8H4RD40"/>
<evidence type="ECO:0000313" key="7">
    <source>
        <dbReference type="EMBL" id="KAF4627889.1"/>
    </source>
</evidence>
<evidence type="ECO:0000313" key="8">
    <source>
        <dbReference type="Proteomes" id="UP000566819"/>
    </source>
</evidence>
<dbReference type="EMBL" id="JAAMPI010000894">
    <property type="protein sequence ID" value="KAF4627889.1"/>
    <property type="molecule type" value="Genomic_DNA"/>
</dbReference>
<feature type="transmembrane region" description="Helical" evidence="5">
    <location>
        <begin position="335"/>
        <end position="356"/>
    </location>
</feature>
<gene>
    <name evidence="7" type="ORF">G7Y89_g10263</name>
</gene>
<evidence type="ECO:0000256" key="2">
    <source>
        <dbReference type="ARBA" id="ARBA00022692"/>
    </source>
</evidence>
<accession>A0A8H4RD40</accession>
<evidence type="ECO:0000256" key="5">
    <source>
        <dbReference type="SAM" id="Phobius"/>
    </source>
</evidence>
<dbReference type="GO" id="GO:0022857">
    <property type="term" value="F:transmembrane transporter activity"/>
    <property type="evidence" value="ECO:0007669"/>
    <property type="project" value="InterPro"/>
</dbReference>
<comment type="subcellular location">
    <subcellularLocation>
        <location evidence="1">Membrane</location>
        <topology evidence="1">Multi-pass membrane protein</topology>
    </subcellularLocation>
</comment>
<dbReference type="SUPFAM" id="SSF103473">
    <property type="entry name" value="MFS general substrate transporter"/>
    <property type="match status" value="1"/>
</dbReference>
<dbReference type="PANTHER" id="PTHR23501">
    <property type="entry name" value="MAJOR FACILITATOR SUPERFAMILY"/>
    <property type="match status" value="1"/>
</dbReference>
<evidence type="ECO:0000256" key="1">
    <source>
        <dbReference type="ARBA" id="ARBA00004141"/>
    </source>
</evidence>
<keyword evidence="3 5" id="KW-1133">Transmembrane helix</keyword>
<keyword evidence="4 5" id="KW-0472">Membrane</keyword>
<feature type="transmembrane region" description="Helical" evidence="5">
    <location>
        <begin position="35"/>
        <end position="62"/>
    </location>
</feature>
<dbReference type="InterPro" id="IPR011701">
    <property type="entry name" value="MFS"/>
</dbReference>
<feature type="transmembrane region" description="Helical" evidence="5">
    <location>
        <begin position="292"/>
        <end position="315"/>
    </location>
</feature>
<name>A0A8H4RD40_9HELO</name>
<protein>
    <recommendedName>
        <fullName evidence="6">Major facilitator superfamily (MFS) profile domain-containing protein</fullName>
    </recommendedName>
</protein>
<dbReference type="InterPro" id="IPR036259">
    <property type="entry name" value="MFS_trans_sf"/>
</dbReference>
<feature type="transmembrane region" description="Helical" evidence="5">
    <location>
        <begin position="227"/>
        <end position="249"/>
    </location>
</feature>
<dbReference type="Pfam" id="PF07690">
    <property type="entry name" value="MFS_1"/>
    <property type="match status" value="1"/>
</dbReference>
<feature type="transmembrane region" description="Helical" evidence="5">
    <location>
        <begin position="167"/>
        <end position="185"/>
    </location>
</feature>
<dbReference type="GO" id="GO:0005886">
    <property type="term" value="C:plasma membrane"/>
    <property type="evidence" value="ECO:0007669"/>
    <property type="project" value="TreeGrafter"/>
</dbReference>
<feature type="transmembrane region" description="Helical" evidence="5">
    <location>
        <begin position="261"/>
        <end position="280"/>
    </location>
</feature>
<dbReference type="PROSITE" id="PS50850">
    <property type="entry name" value="MFS"/>
    <property type="match status" value="1"/>
</dbReference>
<keyword evidence="8" id="KW-1185">Reference proteome</keyword>
<keyword evidence="2 5" id="KW-0812">Transmembrane</keyword>
<organism evidence="7 8">
    <name type="scientific">Cudoniella acicularis</name>
    <dbReference type="NCBI Taxonomy" id="354080"/>
    <lineage>
        <taxon>Eukaryota</taxon>
        <taxon>Fungi</taxon>
        <taxon>Dikarya</taxon>
        <taxon>Ascomycota</taxon>
        <taxon>Pezizomycotina</taxon>
        <taxon>Leotiomycetes</taxon>
        <taxon>Helotiales</taxon>
        <taxon>Tricladiaceae</taxon>
        <taxon>Cudoniella</taxon>
    </lineage>
</organism>
<dbReference type="Gene3D" id="1.20.1720.10">
    <property type="entry name" value="Multidrug resistance protein D"/>
    <property type="match status" value="1"/>
</dbReference>
<dbReference type="Gene3D" id="1.20.1250.20">
    <property type="entry name" value="MFS general substrate transporter like domains"/>
    <property type="match status" value="1"/>
</dbReference>
<feature type="transmembrane region" description="Helical" evidence="5">
    <location>
        <begin position="74"/>
        <end position="94"/>
    </location>
</feature>
<proteinExistence type="predicted"/>
<evidence type="ECO:0000256" key="3">
    <source>
        <dbReference type="ARBA" id="ARBA00022989"/>
    </source>
</evidence>
<feature type="transmembrane region" description="Helical" evidence="5">
    <location>
        <begin position="103"/>
        <end position="124"/>
    </location>
</feature>
<sequence>MDGRLELEEEKQDAPSQESVEISEVVNWKPSRRELLVMISLAVINLMISLDATIVVTSISTIVADLKGTATQGFWVGTSYLLVSAVTMPVLAALSEIFGRPSCLLASLGFFTLGTILCCTAQHIDSLLIGRSIQGIGGGGITILGLVIFTDIVPLRFRSKWYGVIQGAWALGCCIGPVVGGAIVEHTTWRAIFYVMFPFCLFGFVVIPPLLTLKLPKTTLKERLLRVDWFGSFIFIASSTSFLIAITWGGTEEPWGSFRTLLPLILGASGLLATGIWEAYGAREPFLRRSLFYCSSSYAAFIGAMVQGLLLYGQLYYIPLFFLSVSHASPVRTGVYLLPIMLALIPTSIVIGALVTRLGRFRWAIWSGWAIMTLGSGITILWTTNTSTATLLGTSVILGVGHGLVLNAQNFATQAICKPREEGYAAAMYAFMRGSGMAIGVGIGGSVFQNVFRSKLIALDLDPTIAMNFEAFIFEMASLPDADEMKIKVLQACTFGFHGVYGFYTGQDKALPGGYGEGTREIIRIVT</sequence>
<comment type="caution">
    <text evidence="7">The sequence shown here is derived from an EMBL/GenBank/DDBJ whole genome shotgun (WGS) entry which is preliminary data.</text>
</comment>
<reference evidence="7 8" key="1">
    <citation type="submission" date="2020-03" db="EMBL/GenBank/DDBJ databases">
        <title>Draft Genome Sequence of Cudoniella acicularis.</title>
        <authorList>
            <person name="Buettner E."/>
            <person name="Kellner H."/>
        </authorList>
    </citation>
    <scope>NUCLEOTIDE SEQUENCE [LARGE SCALE GENOMIC DNA]</scope>
    <source>
        <strain evidence="7 8">DSM 108380</strain>
    </source>
</reference>
<dbReference type="PANTHER" id="PTHR23501:SF94">
    <property type="entry name" value="MAJOR FACILITATOR SUPERFAMILY (MFS) PROFILE DOMAIN-CONTAINING PROTEIN"/>
    <property type="match status" value="1"/>
</dbReference>
<dbReference type="Proteomes" id="UP000566819">
    <property type="component" value="Unassembled WGS sequence"/>
</dbReference>
<evidence type="ECO:0000259" key="6">
    <source>
        <dbReference type="PROSITE" id="PS50850"/>
    </source>
</evidence>
<feature type="transmembrane region" description="Helical" evidence="5">
    <location>
        <begin position="191"/>
        <end position="215"/>
    </location>
</feature>
<feature type="transmembrane region" description="Helical" evidence="5">
    <location>
        <begin position="427"/>
        <end position="448"/>
    </location>
</feature>
<feature type="transmembrane region" description="Helical" evidence="5">
    <location>
        <begin position="136"/>
        <end position="155"/>
    </location>
</feature>
<evidence type="ECO:0000256" key="4">
    <source>
        <dbReference type="ARBA" id="ARBA00023136"/>
    </source>
</evidence>
<dbReference type="InterPro" id="IPR020846">
    <property type="entry name" value="MFS_dom"/>
</dbReference>